<dbReference type="SUPFAM" id="SSF47762">
    <property type="entry name" value="PAH2 domain"/>
    <property type="match status" value="1"/>
</dbReference>
<keyword evidence="4" id="KW-1185">Reference proteome</keyword>
<evidence type="ECO:0000313" key="4">
    <source>
        <dbReference type="Proteomes" id="UP000290288"/>
    </source>
</evidence>
<dbReference type="GO" id="GO:0006355">
    <property type="term" value="P:regulation of DNA-templated transcription"/>
    <property type="evidence" value="ECO:0007669"/>
    <property type="project" value="InterPro"/>
</dbReference>
<dbReference type="InterPro" id="IPR036600">
    <property type="entry name" value="PAH_sf"/>
</dbReference>
<proteinExistence type="predicted"/>
<reference evidence="3 4" key="1">
    <citation type="submission" date="2019-01" db="EMBL/GenBank/DDBJ databases">
        <title>Draft genome sequence of Psathyrella aberdarensis IHI B618.</title>
        <authorList>
            <person name="Buettner E."/>
            <person name="Kellner H."/>
        </authorList>
    </citation>
    <scope>NUCLEOTIDE SEQUENCE [LARGE SCALE GENOMIC DNA]</scope>
    <source>
        <strain evidence="3 4">IHI B618</strain>
    </source>
</reference>
<accession>A0A4Q2DXF4</accession>
<comment type="subcellular location">
    <subcellularLocation>
        <location evidence="1">Nucleus</location>
    </subcellularLocation>
</comment>
<evidence type="ECO:0000256" key="2">
    <source>
        <dbReference type="ARBA" id="ARBA00023242"/>
    </source>
</evidence>
<comment type="caution">
    <text evidence="3">The sequence shown here is derived from an EMBL/GenBank/DDBJ whole genome shotgun (WGS) entry which is preliminary data.</text>
</comment>
<dbReference type="AlphaFoldDB" id="A0A4Q2DXF4"/>
<gene>
    <name evidence="3" type="ORF">EST38_g1274</name>
</gene>
<evidence type="ECO:0000313" key="3">
    <source>
        <dbReference type="EMBL" id="RXW24561.1"/>
    </source>
</evidence>
<sequence length="87" mass="10113">MSLHPDLWSLAPRQPPQDEFKLMIELISDVKKHYVDDPSVYRAFLKAIKPDPDNPRDKVVTEIEEIIYDAPDLIGRLRKLMETESPP</sequence>
<dbReference type="OrthoDB" id="10265969at2759"/>
<dbReference type="EMBL" id="SDEE01000017">
    <property type="protein sequence ID" value="RXW24561.1"/>
    <property type="molecule type" value="Genomic_DNA"/>
</dbReference>
<evidence type="ECO:0000256" key="1">
    <source>
        <dbReference type="ARBA" id="ARBA00004123"/>
    </source>
</evidence>
<organism evidence="3 4">
    <name type="scientific">Candolleomyces aberdarensis</name>
    <dbReference type="NCBI Taxonomy" id="2316362"/>
    <lineage>
        <taxon>Eukaryota</taxon>
        <taxon>Fungi</taxon>
        <taxon>Dikarya</taxon>
        <taxon>Basidiomycota</taxon>
        <taxon>Agaricomycotina</taxon>
        <taxon>Agaricomycetes</taxon>
        <taxon>Agaricomycetidae</taxon>
        <taxon>Agaricales</taxon>
        <taxon>Agaricineae</taxon>
        <taxon>Psathyrellaceae</taxon>
        <taxon>Candolleomyces</taxon>
    </lineage>
</organism>
<name>A0A4Q2DXF4_9AGAR</name>
<dbReference type="GO" id="GO:0005634">
    <property type="term" value="C:nucleus"/>
    <property type="evidence" value="ECO:0007669"/>
    <property type="project" value="UniProtKB-SubCell"/>
</dbReference>
<dbReference type="Proteomes" id="UP000290288">
    <property type="component" value="Unassembled WGS sequence"/>
</dbReference>
<protein>
    <submittedName>
        <fullName evidence="3">Uncharacterized protein</fullName>
    </submittedName>
</protein>
<keyword evidence="2" id="KW-0539">Nucleus</keyword>